<dbReference type="GO" id="GO:0005886">
    <property type="term" value="C:plasma membrane"/>
    <property type="evidence" value="ECO:0007669"/>
    <property type="project" value="TreeGrafter"/>
</dbReference>
<keyword evidence="7 17" id="KW-1133">Transmembrane helix</keyword>
<evidence type="ECO:0000256" key="2">
    <source>
        <dbReference type="ARBA" id="ARBA00022676"/>
    </source>
</evidence>
<dbReference type="GO" id="GO:0009252">
    <property type="term" value="P:peptidoglycan biosynthetic process"/>
    <property type="evidence" value="ECO:0007669"/>
    <property type="project" value="UniProtKB-KW"/>
</dbReference>
<dbReference type="RefSeq" id="WP_072878892.1">
    <property type="nucleotide sequence ID" value="NZ_FQVT01000004.1"/>
</dbReference>
<dbReference type="OrthoDB" id="9812661at2"/>
<feature type="transmembrane region" description="Helical" evidence="17">
    <location>
        <begin position="170"/>
        <end position="187"/>
    </location>
</feature>
<feature type="transmembrane region" description="Helical" evidence="17">
    <location>
        <begin position="318"/>
        <end position="339"/>
    </location>
</feature>
<keyword evidence="8 17" id="KW-0472">Membrane</keyword>
<evidence type="ECO:0000256" key="17">
    <source>
        <dbReference type="SAM" id="Phobius"/>
    </source>
</evidence>
<gene>
    <name evidence="18" type="ORF">SAMN05444483_104249</name>
</gene>
<keyword evidence="3" id="KW-0808">Transferase</keyword>
<sequence length="402" mass="43849">MSNIFSNLKGDKVIWATAGLLAIFSFLPVYSASSNLAYLYGDGSTFHYVVMHFFHLLLGFCLLFAVHKIPYHYFRGLSILLLPVIIVLLIYTVAQGTVIEGAYASRWIQIPVVGVTFQSSTLASVVLMVYVARYLSKKTNENLSFKESILPLWLPVGVVLSLILPANFSTTAIIFAMILVLMFLGGYPIKYLGIIMAAGLLLLTLFILTAKAFPGVLPNRVDTWANRIESFTNGEDTEADYQIEKAKIAIATGGVAGTGIGKSVQRNFLPQSSSDFIYAIIVEEMGLIGAFGVMLAYLMLLFRIVIVATKANTVFGKLLVMGVGLPVVFQALINMGVAVELFPVTGQTLPLISSGGTSIWMTCMALGIILSVSAKREEMKEREEAEKEVDEENPLDILSEAI</sequence>
<reference evidence="19" key="1">
    <citation type="submission" date="2016-11" db="EMBL/GenBank/DDBJ databases">
        <authorList>
            <person name="Varghese N."/>
            <person name="Submissions S."/>
        </authorList>
    </citation>
    <scope>NUCLEOTIDE SEQUENCE [LARGE SCALE GENOMIC DNA]</scope>
    <source>
        <strain evidence="19">DSM 24579</strain>
    </source>
</reference>
<evidence type="ECO:0000256" key="6">
    <source>
        <dbReference type="ARBA" id="ARBA00022984"/>
    </source>
</evidence>
<comment type="catalytic activity">
    <reaction evidence="15">
        <text>[GlcNAc-(1-&gt;4)-Mur2Ac(oyl-L-Ala-gamma-D-Glu-L-Lys-D-Ala-D-Ala)](n)-di-trans,octa-cis-undecaprenyl diphosphate + beta-D-GlcNAc-(1-&gt;4)-Mur2Ac(oyl-L-Ala-gamma-D-Glu-L-Lys-D-Ala-D-Ala)-di-trans,octa-cis-undecaprenyl diphosphate = [GlcNAc-(1-&gt;4)-Mur2Ac(oyl-L-Ala-gamma-D-Glu-L-Lys-D-Ala-D-Ala)](n+1)-di-trans,octa-cis-undecaprenyl diphosphate + di-trans,octa-cis-undecaprenyl diphosphate + H(+)</text>
        <dbReference type="Rhea" id="RHEA:23708"/>
        <dbReference type="Rhea" id="RHEA-COMP:9602"/>
        <dbReference type="Rhea" id="RHEA-COMP:9603"/>
        <dbReference type="ChEBI" id="CHEBI:15378"/>
        <dbReference type="ChEBI" id="CHEBI:58405"/>
        <dbReference type="ChEBI" id="CHEBI:60033"/>
        <dbReference type="ChEBI" id="CHEBI:78435"/>
        <dbReference type="EC" id="2.4.99.28"/>
    </reaction>
</comment>
<feature type="transmembrane region" description="Helical" evidence="17">
    <location>
        <begin position="73"/>
        <end position="94"/>
    </location>
</feature>
<keyword evidence="5" id="KW-0133">Cell shape</keyword>
<evidence type="ECO:0000256" key="15">
    <source>
        <dbReference type="ARBA" id="ARBA00049902"/>
    </source>
</evidence>
<evidence type="ECO:0000256" key="5">
    <source>
        <dbReference type="ARBA" id="ARBA00022960"/>
    </source>
</evidence>
<evidence type="ECO:0000256" key="7">
    <source>
        <dbReference type="ARBA" id="ARBA00022989"/>
    </source>
</evidence>
<feature type="transmembrane region" description="Helical" evidence="17">
    <location>
        <begin position="276"/>
        <end position="306"/>
    </location>
</feature>
<keyword evidence="2" id="KW-0328">Glycosyltransferase</keyword>
<dbReference type="InterPro" id="IPR001182">
    <property type="entry name" value="FtsW/RodA"/>
</dbReference>
<feature type="region of interest" description="Disordered" evidence="16">
    <location>
        <begin position="381"/>
        <end position="402"/>
    </location>
</feature>
<evidence type="ECO:0000256" key="12">
    <source>
        <dbReference type="ARBA" id="ARBA00041185"/>
    </source>
</evidence>
<dbReference type="GO" id="GO:0008955">
    <property type="term" value="F:peptidoglycan glycosyltransferase activity"/>
    <property type="evidence" value="ECO:0007669"/>
    <property type="project" value="UniProtKB-EC"/>
</dbReference>
<evidence type="ECO:0000256" key="16">
    <source>
        <dbReference type="SAM" id="MobiDB-lite"/>
    </source>
</evidence>
<feature type="transmembrane region" description="Helical" evidence="17">
    <location>
        <begin position="143"/>
        <end position="164"/>
    </location>
</feature>
<evidence type="ECO:0000256" key="1">
    <source>
        <dbReference type="ARBA" id="ARBA00004141"/>
    </source>
</evidence>
<evidence type="ECO:0000256" key="8">
    <source>
        <dbReference type="ARBA" id="ARBA00023136"/>
    </source>
</evidence>
<keyword evidence="18" id="KW-0131">Cell cycle</keyword>
<dbReference type="STRING" id="1073325.SAMN05444483_104249"/>
<feature type="transmembrane region" description="Helical" evidence="17">
    <location>
        <begin position="12"/>
        <end position="33"/>
    </location>
</feature>
<dbReference type="EMBL" id="FQVT01000004">
    <property type="protein sequence ID" value="SHG05498.1"/>
    <property type="molecule type" value="Genomic_DNA"/>
</dbReference>
<dbReference type="EC" id="2.4.99.28" evidence="14"/>
<dbReference type="GO" id="GO:0051301">
    <property type="term" value="P:cell division"/>
    <property type="evidence" value="ECO:0007669"/>
    <property type="project" value="UniProtKB-KW"/>
</dbReference>
<feature type="transmembrane region" description="Helical" evidence="17">
    <location>
        <begin position="194"/>
        <end position="213"/>
    </location>
</feature>
<comment type="similarity">
    <text evidence="11">Belongs to the SEDS family. FtsW subfamily.</text>
</comment>
<keyword evidence="19" id="KW-1185">Reference proteome</keyword>
<keyword evidence="18" id="KW-0132">Cell division</keyword>
<evidence type="ECO:0000256" key="3">
    <source>
        <dbReference type="ARBA" id="ARBA00022679"/>
    </source>
</evidence>
<name>A0A1M5GPC2_SALEC</name>
<dbReference type="Proteomes" id="UP000183945">
    <property type="component" value="Unassembled WGS sequence"/>
</dbReference>
<dbReference type="AlphaFoldDB" id="A0A1M5GPC2"/>
<keyword evidence="6" id="KW-0573">Peptidoglycan synthesis</keyword>
<keyword evidence="4 17" id="KW-0812">Transmembrane</keyword>
<dbReference type="PANTHER" id="PTHR30474:SF2">
    <property type="entry name" value="PEPTIDOGLYCAN GLYCOSYLTRANSFERASE FTSW-RELATED"/>
    <property type="match status" value="1"/>
</dbReference>
<dbReference type="GO" id="GO:0032153">
    <property type="term" value="C:cell division site"/>
    <property type="evidence" value="ECO:0007669"/>
    <property type="project" value="TreeGrafter"/>
</dbReference>
<evidence type="ECO:0000256" key="13">
    <source>
        <dbReference type="ARBA" id="ARBA00041418"/>
    </source>
</evidence>
<evidence type="ECO:0000256" key="14">
    <source>
        <dbReference type="ARBA" id="ARBA00044770"/>
    </source>
</evidence>
<evidence type="ECO:0000256" key="4">
    <source>
        <dbReference type="ARBA" id="ARBA00022692"/>
    </source>
</evidence>
<comment type="subcellular location">
    <subcellularLocation>
        <location evidence="1">Membrane</location>
        <topology evidence="1">Multi-pass membrane protein</topology>
    </subcellularLocation>
</comment>
<dbReference type="GO" id="GO:0008360">
    <property type="term" value="P:regulation of cell shape"/>
    <property type="evidence" value="ECO:0007669"/>
    <property type="project" value="UniProtKB-KW"/>
</dbReference>
<proteinExistence type="inferred from homology"/>
<dbReference type="GO" id="GO:0015648">
    <property type="term" value="F:lipid-linked peptidoglycan transporter activity"/>
    <property type="evidence" value="ECO:0007669"/>
    <property type="project" value="TreeGrafter"/>
</dbReference>
<dbReference type="PANTHER" id="PTHR30474">
    <property type="entry name" value="CELL CYCLE PROTEIN"/>
    <property type="match status" value="1"/>
</dbReference>
<feature type="transmembrane region" description="Helical" evidence="17">
    <location>
        <begin position="106"/>
        <end position="131"/>
    </location>
</feature>
<evidence type="ECO:0000313" key="19">
    <source>
        <dbReference type="Proteomes" id="UP000183945"/>
    </source>
</evidence>
<protein>
    <recommendedName>
        <fullName evidence="12">Probable peptidoglycan glycosyltransferase FtsW</fullName>
        <ecNumber evidence="14">2.4.99.28</ecNumber>
    </recommendedName>
    <alternativeName>
        <fullName evidence="13">Cell division protein FtsW</fullName>
    </alternativeName>
    <alternativeName>
        <fullName evidence="10">Cell wall polymerase</fullName>
    </alternativeName>
    <alternativeName>
        <fullName evidence="9">Peptidoglycan polymerase</fullName>
    </alternativeName>
</protein>
<feature type="transmembrane region" description="Helical" evidence="17">
    <location>
        <begin position="351"/>
        <end position="372"/>
    </location>
</feature>
<evidence type="ECO:0000313" key="18">
    <source>
        <dbReference type="EMBL" id="SHG05498.1"/>
    </source>
</evidence>
<evidence type="ECO:0000256" key="10">
    <source>
        <dbReference type="ARBA" id="ARBA00033270"/>
    </source>
</evidence>
<organism evidence="18 19">
    <name type="scientific">Salegentibacter echinorum</name>
    <dbReference type="NCBI Taxonomy" id="1073325"/>
    <lineage>
        <taxon>Bacteria</taxon>
        <taxon>Pseudomonadati</taxon>
        <taxon>Bacteroidota</taxon>
        <taxon>Flavobacteriia</taxon>
        <taxon>Flavobacteriales</taxon>
        <taxon>Flavobacteriaceae</taxon>
        <taxon>Salegentibacter</taxon>
    </lineage>
</organism>
<evidence type="ECO:0000256" key="9">
    <source>
        <dbReference type="ARBA" id="ARBA00032370"/>
    </source>
</evidence>
<accession>A0A1M5GPC2</accession>
<feature type="transmembrane region" description="Helical" evidence="17">
    <location>
        <begin position="45"/>
        <end position="66"/>
    </location>
</feature>
<dbReference type="Pfam" id="PF01098">
    <property type="entry name" value="FTSW_RODA_SPOVE"/>
    <property type="match status" value="1"/>
</dbReference>
<evidence type="ECO:0000256" key="11">
    <source>
        <dbReference type="ARBA" id="ARBA00038053"/>
    </source>
</evidence>